<dbReference type="AlphaFoldDB" id="A0A6J1RCN7"/>
<protein>
    <recommendedName>
        <fullName evidence="2">protein-serine/threonine phosphatase</fullName>
        <ecNumber evidence="2">3.1.3.16</ecNumber>
    </recommendedName>
</protein>
<reference evidence="8 9" key="1">
    <citation type="submission" date="2025-04" db="UniProtKB">
        <authorList>
            <consortium name="RefSeq"/>
        </authorList>
    </citation>
    <scope>IDENTIFICATION</scope>
    <source>
        <tissue evidence="8 9">Whole body</tissue>
    </source>
</reference>
<dbReference type="PRINTS" id="PR00114">
    <property type="entry name" value="STPHPHTASE"/>
</dbReference>
<comment type="cofactor">
    <cofactor evidence="1">
        <name>Mn(2+)</name>
        <dbReference type="ChEBI" id="CHEBI:29035"/>
    </cofactor>
</comment>
<evidence type="ECO:0000256" key="2">
    <source>
        <dbReference type="ARBA" id="ARBA00013081"/>
    </source>
</evidence>
<dbReference type="PANTHER" id="PTHR45619">
    <property type="entry name" value="SERINE/THREONINE-PROTEIN PHOSPHATASE PP2A-RELATED"/>
    <property type="match status" value="1"/>
</dbReference>
<proteinExistence type="predicted"/>
<dbReference type="RefSeq" id="XP_024892017.1">
    <property type="nucleotide sequence ID" value="XM_025036249.1"/>
</dbReference>
<dbReference type="RefSeq" id="XP_024892018.1">
    <property type="nucleotide sequence ID" value="XM_025036250.1"/>
</dbReference>
<dbReference type="PROSITE" id="PS00125">
    <property type="entry name" value="SER_THR_PHOSPHATASE"/>
    <property type="match status" value="1"/>
</dbReference>
<accession>A0A6J1RCN7</accession>
<evidence type="ECO:0000256" key="1">
    <source>
        <dbReference type="ARBA" id="ARBA00001936"/>
    </source>
</evidence>
<evidence type="ECO:0000259" key="6">
    <source>
        <dbReference type="PROSITE" id="PS00125"/>
    </source>
</evidence>
<evidence type="ECO:0000313" key="7">
    <source>
        <dbReference type="Proteomes" id="UP000504618"/>
    </source>
</evidence>
<dbReference type="SUPFAM" id="SSF56300">
    <property type="entry name" value="Metallo-dependent phosphatases"/>
    <property type="match status" value="1"/>
</dbReference>
<keyword evidence="3" id="KW-0479">Metal-binding</keyword>
<dbReference type="InterPro" id="IPR006186">
    <property type="entry name" value="Ser/Thr-sp_prot-phosphatase"/>
</dbReference>
<dbReference type="GO" id="GO:0046872">
    <property type="term" value="F:metal ion binding"/>
    <property type="evidence" value="ECO:0007669"/>
    <property type="project" value="UniProtKB-KW"/>
</dbReference>
<dbReference type="InterPro" id="IPR047129">
    <property type="entry name" value="PPA2-like"/>
</dbReference>
<evidence type="ECO:0000313" key="9">
    <source>
        <dbReference type="RefSeq" id="XP_024892018.1"/>
    </source>
</evidence>
<feature type="domain" description="Serine/threonine specific protein phosphatases" evidence="6">
    <location>
        <begin position="58"/>
        <end position="63"/>
    </location>
</feature>
<organism evidence="7 9">
    <name type="scientific">Temnothorax curvispinosus</name>
    <dbReference type="NCBI Taxonomy" id="300111"/>
    <lineage>
        <taxon>Eukaryota</taxon>
        <taxon>Metazoa</taxon>
        <taxon>Ecdysozoa</taxon>
        <taxon>Arthropoda</taxon>
        <taxon>Hexapoda</taxon>
        <taxon>Insecta</taxon>
        <taxon>Pterygota</taxon>
        <taxon>Neoptera</taxon>
        <taxon>Endopterygota</taxon>
        <taxon>Hymenoptera</taxon>
        <taxon>Apocrita</taxon>
        <taxon>Aculeata</taxon>
        <taxon>Formicoidea</taxon>
        <taxon>Formicidae</taxon>
        <taxon>Myrmicinae</taxon>
        <taxon>Temnothorax</taxon>
    </lineage>
</organism>
<dbReference type="Proteomes" id="UP000504618">
    <property type="component" value="Unplaced"/>
</dbReference>
<gene>
    <name evidence="8 9" type="primary">LOC112467566</name>
</gene>
<evidence type="ECO:0000313" key="8">
    <source>
        <dbReference type="RefSeq" id="XP_024892017.1"/>
    </source>
</evidence>
<evidence type="ECO:0000256" key="4">
    <source>
        <dbReference type="ARBA" id="ARBA00022801"/>
    </source>
</evidence>
<dbReference type="InterPro" id="IPR004843">
    <property type="entry name" value="Calcineurin-like_PHP"/>
</dbReference>
<keyword evidence="4" id="KW-0378">Hydrolase</keyword>
<evidence type="ECO:0000256" key="3">
    <source>
        <dbReference type="ARBA" id="ARBA00022723"/>
    </source>
</evidence>
<dbReference type="GeneID" id="112467566"/>
<keyword evidence="5" id="KW-0464">Manganese</keyword>
<evidence type="ECO:0000256" key="5">
    <source>
        <dbReference type="ARBA" id="ARBA00023211"/>
    </source>
</evidence>
<dbReference type="Gene3D" id="3.60.21.10">
    <property type="match status" value="1"/>
</dbReference>
<dbReference type="EC" id="3.1.3.16" evidence="2"/>
<name>A0A6J1RCN7_9HYME</name>
<keyword evidence="7" id="KW-1185">Reference proteome</keyword>
<dbReference type="OrthoDB" id="1930084at2759"/>
<dbReference type="InterPro" id="IPR029052">
    <property type="entry name" value="Metallo-depent_PP-like"/>
</dbReference>
<sequence length="162" mass="18475">MMAKSSDLDWQIEQLKKCKIIKEAEVKVRGAQVNLCAKASEILIEESKVRYPDRITLVRGNHESREITQVCGFYDECLCKYGSITVRQYCTEIFDYLSLPAINDSKIFCVHVGLLRSIQTIDQIRTILTENNKMSVPTVSSCTGKRASEIIFLGSLPKKYWT</sequence>
<dbReference type="GO" id="GO:0004722">
    <property type="term" value="F:protein serine/threonine phosphatase activity"/>
    <property type="evidence" value="ECO:0007669"/>
    <property type="project" value="UniProtKB-EC"/>
</dbReference>
<dbReference type="Pfam" id="PF00149">
    <property type="entry name" value="Metallophos"/>
    <property type="match status" value="1"/>
</dbReference>